<accession>A0A841EPC8</accession>
<keyword evidence="5 10" id="KW-0808">Transferase</keyword>
<dbReference type="Proteomes" id="UP000524404">
    <property type="component" value="Unassembled WGS sequence"/>
</dbReference>
<dbReference type="PANTHER" id="PTHR20941:SF1">
    <property type="entry name" value="FOLIC ACID SYNTHESIS PROTEIN FOL1"/>
    <property type="match status" value="1"/>
</dbReference>
<dbReference type="PROSITE" id="PS50972">
    <property type="entry name" value="PTERIN_BINDING"/>
    <property type="match status" value="1"/>
</dbReference>
<evidence type="ECO:0000313" key="10">
    <source>
        <dbReference type="EMBL" id="MBB6003239.1"/>
    </source>
</evidence>
<dbReference type="GO" id="GO:0046656">
    <property type="term" value="P:folic acid biosynthetic process"/>
    <property type="evidence" value="ECO:0007669"/>
    <property type="project" value="UniProtKB-KW"/>
</dbReference>
<evidence type="ECO:0000256" key="8">
    <source>
        <dbReference type="ARBA" id="ARBA00022909"/>
    </source>
</evidence>
<dbReference type="PANTHER" id="PTHR20941">
    <property type="entry name" value="FOLATE SYNTHESIS PROTEINS"/>
    <property type="match status" value="1"/>
</dbReference>
<dbReference type="Pfam" id="PF00809">
    <property type="entry name" value="Pterin_bind"/>
    <property type="match status" value="1"/>
</dbReference>
<keyword evidence="11" id="KW-1185">Reference proteome</keyword>
<evidence type="ECO:0000256" key="5">
    <source>
        <dbReference type="ARBA" id="ARBA00022679"/>
    </source>
</evidence>
<evidence type="ECO:0000256" key="4">
    <source>
        <dbReference type="ARBA" id="ARBA00012458"/>
    </source>
</evidence>
<dbReference type="GO" id="GO:0005829">
    <property type="term" value="C:cytosol"/>
    <property type="evidence" value="ECO:0007669"/>
    <property type="project" value="TreeGrafter"/>
</dbReference>
<dbReference type="InterPro" id="IPR011005">
    <property type="entry name" value="Dihydropteroate_synth-like_sf"/>
</dbReference>
<protein>
    <recommendedName>
        <fullName evidence="4">dihydropteroate synthase</fullName>
        <ecNumber evidence="4">2.5.1.15</ecNumber>
    </recommendedName>
</protein>
<dbReference type="RefSeq" id="WP_184133572.1">
    <property type="nucleotide sequence ID" value="NZ_JACHKT010000011.1"/>
</dbReference>
<reference evidence="10 11" key="1">
    <citation type="submission" date="2020-08" db="EMBL/GenBank/DDBJ databases">
        <title>Functional genomics of gut bacteria from endangered species of beetles.</title>
        <authorList>
            <person name="Carlos-Shanley C."/>
        </authorList>
    </citation>
    <scope>NUCLEOTIDE SEQUENCE [LARGE SCALE GENOMIC DNA]</scope>
    <source>
        <strain evidence="10 11">S00070</strain>
    </source>
</reference>
<proteinExistence type="predicted"/>
<evidence type="ECO:0000256" key="6">
    <source>
        <dbReference type="ARBA" id="ARBA00022723"/>
    </source>
</evidence>
<dbReference type="GO" id="GO:0046654">
    <property type="term" value="P:tetrahydrofolate biosynthetic process"/>
    <property type="evidence" value="ECO:0007669"/>
    <property type="project" value="TreeGrafter"/>
</dbReference>
<name>A0A841EPC8_9BACT</name>
<evidence type="ECO:0000256" key="1">
    <source>
        <dbReference type="ARBA" id="ARBA00000012"/>
    </source>
</evidence>
<dbReference type="InterPro" id="IPR000489">
    <property type="entry name" value="Pterin-binding_dom"/>
</dbReference>
<feature type="domain" description="Pterin-binding" evidence="9">
    <location>
        <begin position="15"/>
        <end position="267"/>
    </location>
</feature>
<dbReference type="SUPFAM" id="SSF51717">
    <property type="entry name" value="Dihydropteroate synthetase-like"/>
    <property type="match status" value="1"/>
</dbReference>
<keyword evidence="8" id="KW-0289">Folate biosynthesis</keyword>
<evidence type="ECO:0000256" key="2">
    <source>
        <dbReference type="ARBA" id="ARBA00001946"/>
    </source>
</evidence>
<dbReference type="AlphaFoldDB" id="A0A841EPC8"/>
<evidence type="ECO:0000256" key="7">
    <source>
        <dbReference type="ARBA" id="ARBA00022842"/>
    </source>
</evidence>
<dbReference type="InterPro" id="IPR006390">
    <property type="entry name" value="DHP_synth_dom"/>
</dbReference>
<dbReference type="Gene3D" id="3.20.20.20">
    <property type="entry name" value="Dihydropteroate synthase-like"/>
    <property type="match status" value="1"/>
</dbReference>
<dbReference type="CDD" id="cd00739">
    <property type="entry name" value="DHPS"/>
    <property type="match status" value="1"/>
</dbReference>
<organism evidence="10 11">
    <name type="scientific">Arcicella rosea</name>
    <dbReference type="NCBI Taxonomy" id="502909"/>
    <lineage>
        <taxon>Bacteria</taxon>
        <taxon>Pseudomonadati</taxon>
        <taxon>Bacteroidota</taxon>
        <taxon>Cytophagia</taxon>
        <taxon>Cytophagales</taxon>
        <taxon>Flectobacillaceae</taxon>
        <taxon>Arcicella</taxon>
    </lineage>
</organism>
<dbReference type="EMBL" id="JACHKT010000011">
    <property type="protein sequence ID" value="MBB6003239.1"/>
    <property type="molecule type" value="Genomic_DNA"/>
</dbReference>
<gene>
    <name evidence="10" type="ORF">HNP25_001892</name>
</gene>
<comment type="cofactor">
    <cofactor evidence="2">
        <name>Mg(2+)</name>
        <dbReference type="ChEBI" id="CHEBI:18420"/>
    </cofactor>
</comment>
<evidence type="ECO:0000256" key="3">
    <source>
        <dbReference type="ARBA" id="ARBA00004763"/>
    </source>
</evidence>
<keyword evidence="7" id="KW-0460">Magnesium</keyword>
<evidence type="ECO:0000313" key="11">
    <source>
        <dbReference type="Proteomes" id="UP000524404"/>
    </source>
</evidence>
<dbReference type="GO" id="GO:0046872">
    <property type="term" value="F:metal ion binding"/>
    <property type="evidence" value="ECO:0007669"/>
    <property type="project" value="UniProtKB-KW"/>
</dbReference>
<dbReference type="GO" id="GO:0004156">
    <property type="term" value="F:dihydropteroate synthase activity"/>
    <property type="evidence" value="ECO:0007669"/>
    <property type="project" value="UniProtKB-EC"/>
</dbReference>
<dbReference type="NCBIfam" id="TIGR01496">
    <property type="entry name" value="DHPS"/>
    <property type="match status" value="1"/>
</dbReference>
<dbReference type="InterPro" id="IPR045031">
    <property type="entry name" value="DHP_synth-like"/>
</dbReference>
<sequence length="277" mass="30487">MNINCSGQLIDLSVPKIMGILNITPDSFYANSRYDDLSKVLIQVEKMLSAGATFLDIGGHSTRPGARPVGAEEELSRVIPVVESILKRFPEALISIDTFRSEIASKCVEAGAVMVNDVSGGLLDDKMFETVASLNIPYVLMHSRGTPETMQQMTDYDDLVVDVLDDLQQKVSQLRQFGQKDIIIDLGFGFAKTADQNYILLNHLKDFEVMNCPMLVGVSRKSMIWRKLNITANEALNATTVLNTIALMKGANILRVHDVAEAIEAVKLVDLLTIGEK</sequence>
<evidence type="ECO:0000259" key="9">
    <source>
        <dbReference type="PROSITE" id="PS50972"/>
    </source>
</evidence>
<keyword evidence="6" id="KW-0479">Metal-binding</keyword>
<comment type="pathway">
    <text evidence="3">Cofactor biosynthesis; tetrahydrofolate biosynthesis; 7,8-dihydrofolate from 2-amino-4-hydroxy-6-hydroxymethyl-7,8-dihydropteridine diphosphate and 4-aminobenzoate: step 1/2.</text>
</comment>
<comment type="caution">
    <text evidence="10">The sequence shown here is derived from an EMBL/GenBank/DDBJ whole genome shotgun (WGS) entry which is preliminary data.</text>
</comment>
<dbReference type="EC" id="2.5.1.15" evidence="4"/>
<comment type="catalytic activity">
    <reaction evidence="1">
        <text>(7,8-dihydropterin-6-yl)methyl diphosphate + 4-aminobenzoate = 7,8-dihydropteroate + diphosphate</text>
        <dbReference type="Rhea" id="RHEA:19949"/>
        <dbReference type="ChEBI" id="CHEBI:17836"/>
        <dbReference type="ChEBI" id="CHEBI:17839"/>
        <dbReference type="ChEBI" id="CHEBI:33019"/>
        <dbReference type="ChEBI" id="CHEBI:72950"/>
        <dbReference type="EC" id="2.5.1.15"/>
    </reaction>
</comment>